<keyword evidence="1" id="KW-0472">Membrane</keyword>
<keyword evidence="1" id="KW-0812">Transmembrane</keyword>
<dbReference type="Proteomes" id="UP000887574">
    <property type="component" value="Unplaced"/>
</dbReference>
<sequence length="74" mass="8673">MFGENWKNLNSNGYLIQEFCLVSWAVYSMSVVILALNRCIELHSKNLADTLFAGRKAFLWMIPLDLCFDIRKHY</sequence>
<organism evidence="2 3">
    <name type="scientific">Ditylenchus dipsaci</name>
    <dbReference type="NCBI Taxonomy" id="166011"/>
    <lineage>
        <taxon>Eukaryota</taxon>
        <taxon>Metazoa</taxon>
        <taxon>Ecdysozoa</taxon>
        <taxon>Nematoda</taxon>
        <taxon>Chromadorea</taxon>
        <taxon>Rhabditida</taxon>
        <taxon>Tylenchina</taxon>
        <taxon>Tylenchomorpha</taxon>
        <taxon>Sphaerularioidea</taxon>
        <taxon>Anguinidae</taxon>
        <taxon>Anguininae</taxon>
        <taxon>Ditylenchus</taxon>
    </lineage>
</organism>
<accession>A0A915EVA0</accession>
<dbReference type="AlphaFoldDB" id="A0A915EVA0"/>
<dbReference type="Pfam" id="PF10321">
    <property type="entry name" value="7TM_GPCR_Srt"/>
    <property type="match status" value="1"/>
</dbReference>
<evidence type="ECO:0000313" key="3">
    <source>
        <dbReference type="WBParaSite" id="jg9626"/>
    </source>
</evidence>
<evidence type="ECO:0000256" key="1">
    <source>
        <dbReference type="SAM" id="Phobius"/>
    </source>
</evidence>
<reference evidence="3" key="1">
    <citation type="submission" date="2022-11" db="UniProtKB">
        <authorList>
            <consortium name="WormBaseParasite"/>
        </authorList>
    </citation>
    <scope>IDENTIFICATION</scope>
</reference>
<protein>
    <submittedName>
        <fullName evidence="3">Uncharacterized protein</fullName>
    </submittedName>
</protein>
<evidence type="ECO:0000313" key="2">
    <source>
        <dbReference type="Proteomes" id="UP000887574"/>
    </source>
</evidence>
<keyword evidence="1" id="KW-1133">Transmembrane helix</keyword>
<proteinExistence type="predicted"/>
<name>A0A915EVA0_9BILA</name>
<dbReference type="WBParaSite" id="jg9626">
    <property type="protein sequence ID" value="jg9626"/>
    <property type="gene ID" value="jg9626"/>
</dbReference>
<keyword evidence="2" id="KW-1185">Reference proteome</keyword>
<feature type="transmembrane region" description="Helical" evidence="1">
    <location>
        <begin position="14"/>
        <end position="36"/>
    </location>
</feature>
<dbReference type="InterPro" id="IPR019425">
    <property type="entry name" value="7TM_GPCR_serpentine_rcpt_Srt"/>
</dbReference>